<dbReference type="PANTHER" id="PTHR44051:SF8">
    <property type="entry name" value="GLUTATHIONE S-TRANSFERASE GSTA"/>
    <property type="match status" value="1"/>
</dbReference>
<dbReference type="PANTHER" id="PTHR44051">
    <property type="entry name" value="GLUTATHIONE S-TRANSFERASE-RELATED"/>
    <property type="match status" value="1"/>
</dbReference>
<dbReference type="SUPFAM" id="SSF52833">
    <property type="entry name" value="Thioredoxin-like"/>
    <property type="match status" value="1"/>
</dbReference>
<gene>
    <name evidence="2" type="ORF">WKW80_24105</name>
</gene>
<comment type="caution">
    <text evidence="2">The sequence shown here is derived from an EMBL/GenBank/DDBJ whole genome shotgun (WGS) entry which is preliminary data.</text>
</comment>
<dbReference type="RefSeq" id="WP_340366103.1">
    <property type="nucleotide sequence ID" value="NZ_JBBKZV010000019.1"/>
</dbReference>
<protein>
    <submittedName>
        <fullName evidence="2">Glutathione S-transferase family protein</fullName>
    </submittedName>
</protein>
<dbReference type="Gene3D" id="3.40.30.10">
    <property type="entry name" value="Glutaredoxin"/>
    <property type="match status" value="1"/>
</dbReference>
<dbReference type="Pfam" id="PF13409">
    <property type="entry name" value="GST_N_2"/>
    <property type="match status" value="1"/>
</dbReference>
<dbReference type="SFLD" id="SFLDS00019">
    <property type="entry name" value="Glutathione_Transferase_(cytos"/>
    <property type="match status" value="1"/>
</dbReference>
<dbReference type="Gene3D" id="1.20.1050.10">
    <property type="match status" value="1"/>
</dbReference>
<evidence type="ECO:0000313" key="2">
    <source>
        <dbReference type="EMBL" id="MEJ8825074.1"/>
    </source>
</evidence>
<name>A0ABU8W4T0_9BURK</name>
<reference evidence="2 3" key="1">
    <citation type="submission" date="2024-03" db="EMBL/GenBank/DDBJ databases">
        <title>Novel species of the genus Variovorax.</title>
        <authorList>
            <person name="Liu Q."/>
            <person name="Xin Y.-H."/>
        </authorList>
    </citation>
    <scope>NUCLEOTIDE SEQUENCE [LARGE SCALE GENOMIC DNA]</scope>
    <source>
        <strain evidence="2 3">KACC 18501</strain>
    </source>
</reference>
<dbReference type="EMBL" id="JBBKZV010000019">
    <property type="protein sequence ID" value="MEJ8825074.1"/>
    <property type="molecule type" value="Genomic_DNA"/>
</dbReference>
<dbReference type="InterPro" id="IPR036249">
    <property type="entry name" value="Thioredoxin-like_sf"/>
</dbReference>
<sequence length="235" mass="26616">MPPDAIDSSKPAEISRAPYILYGAPGSGATPIHAALTLIGASVSVVDVAPWRNERERDKLNSVNRMRQVPVLVLPSGEVMTESAAILIWLGDRYPQARLAPSLEDPRRAQYLRWMSFVSCAIYALYWVRDEPSRLAQDRAAQVVIEERTAERIAACWRVMDAEMTRGSPYLLGGDIGVLDLYVTVVSRWQPRRLRFYREAPRMAEIVRRVDAEPRLTQSWAARYPFTTDWESQGP</sequence>
<dbReference type="InterPro" id="IPR036282">
    <property type="entry name" value="Glutathione-S-Trfase_C_sf"/>
</dbReference>
<organism evidence="2 3">
    <name type="scientific">Variovorax humicola</name>
    <dbReference type="NCBI Taxonomy" id="1769758"/>
    <lineage>
        <taxon>Bacteria</taxon>
        <taxon>Pseudomonadati</taxon>
        <taxon>Pseudomonadota</taxon>
        <taxon>Betaproteobacteria</taxon>
        <taxon>Burkholderiales</taxon>
        <taxon>Comamonadaceae</taxon>
        <taxon>Variovorax</taxon>
    </lineage>
</organism>
<dbReference type="CDD" id="cd03057">
    <property type="entry name" value="GST_N_Beta"/>
    <property type="match status" value="1"/>
</dbReference>
<dbReference type="Proteomes" id="UP001363010">
    <property type="component" value="Unassembled WGS sequence"/>
</dbReference>
<evidence type="ECO:0000313" key="3">
    <source>
        <dbReference type="Proteomes" id="UP001363010"/>
    </source>
</evidence>
<dbReference type="InterPro" id="IPR004045">
    <property type="entry name" value="Glutathione_S-Trfase_N"/>
</dbReference>
<proteinExistence type="predicted"/>
<evidence type="ECO:0000259" key="1">
    <source>
        <dbReference type="PROSITE" id="PS50404"/>
    </source>
</evidence>
<dbReference type="InterPro" id="IPR040079">
    <property type="entry name" value="Glutathione_S-Trfase"/>
</dbReference>
<accession>A0ABU8W4T0</accession>
<feature type="domain" description="GST N-terminal" evidence="1">
    <location>
        <begin position="17"/>
        <end position="98"/>
    </location>
</feature>
<dbReference type="SUPFAM" id="SSF47616">
    <property type="entry name" value="GST C-terminal domain-like"/>
    <property type="match status" value="1"/>
</dbReference>
<keyword evidence="3" id="KW-1185">Reference proteome</keyword>
<dbReference type="PROSITE" id="PS50404">
    <property type="entry name" value="GST_NTER"/>
    <property type="match status" value="1"/>
</dbReference>